<dbReference type="OrthoDB" id="913460at2759"/>
<dbReference type="PANTHER" id="PTHR32278:SF116">
    <property type="entry name" value="F-BOX PROTEIN PP2-B10-LIKE"/>
    <property type="match status" value="1"/>
</dbReference>
<comment type="caution">
    <text evidence="1">The sequence shown here is derived from an EMBL/GenBank/DDBJ whole genome shotgun (WGS) entry which is preliminary data.</text>
</comment>
<proteinExistence type="predicted"/>
<sequence length="282" mass="32632">MSQNYDNWERLVTAVLRREKDRQLALSHSRDPSTSSDTSSFSYISSSSHFGHDIDRDQFSFVRRQIKSEVPLDYSDLILSHSEWKAMLPPDKHEIVFRSASLGFFLDQRTGKNCFLLGAMKLQLPEGFQDLEGRWERTYHPKSRFSEVIELVYSNRFNIQGDIYAEMLSPETSYAIYAVFGFNESSKIQESTYAMVSFSYDDATKHREVHFQSGNHRADGWMEVEIGSFYVPRSGKNGIITARLELKWENIELDSCLIFEGIEFRPSRGKGIFSNFRMSSKA</sequence>
<dbReference type="PANTHER" id="PTHR32278">
    <property type="entry name" value="F-BOX DOMAIN-CONTAINING PROTEIN"/>
    <property type="match status" value="1"/>
</dbReference>
<reference evidence="2" key="1">
    <citation type="journal article" date="2018" name="Gigascience">
        <title>Genome assembly of the Pink Ipe (Handroanthus impetiginosus, Bignoniaceae), a highly valued, ecologically keystone Neotropical timber forest tree.</title>
        <authorList>
            <person name="Silva-Junior O.B."/>
            <person name="Grattapaglia D."/>
            <person name="Novaes E."/>
            <person name="Collevatti R.G."/>
        </authorList>
    </citation>
    <scope>NUCLEOTIDE SEQUENCE [LARGE SCALE GENOMIC DNA]</scope>
    <source>
        <strain evidence="2">cv. UFG-1</strain>
    </source>
</reference>
<keyword evidence="2" id="KW-1185">Reference proteome</keyword>
<organism evidence="1 2">
    <name type="scientific">Handroanthus impetiginosus</name>
    <dbReference type="NCBI Taxonomy" id="429701"/>
    <lineage>
        <taxon>Eukaryota</taxon>
        <taxon>Viridiplantae</taxon>
        <taxon>Streptophyta</taxon>
        <taxon>Embryophyta</taxon>
        <taxon>Tracheophyta</taxon>
        <taxon>Spermatophyta</taxon>
        <taxon>Magnoliopsida</taxon>
        <taxon>eudicotyledons</taxon>
        <taxon>Gunneridae</taxon>
        <taxon>Pentapetalae</taxon>
        <taxon>asterids</taxon>
        <taxon>lamiids</taxon>
        <taxon>Lamiales</taxon>
        <taxon>Bignoniaceae</taxon>
        <taxon>Crescentiina</taxon>
        <taxon>Tabebuia alliance</taxon>
        <taxon>Handroanthus</taxon>
    </lineage>
</organism>
<dbReference type="Pfam" id="PF14299">
    <property type="entry name" value="PP2"/>
    <property type="match status" value="1"/>
</dbReference>
<evidence type="ECO:0000313" key="2">
    <source>
        <dbReference type="Proteomes" id="UP000231279"/>
    </source>
</evidence>
<accession>A0A2G9HJL3</accession>
<dbReference type="EMBL" id="NKXS01001616">
    <property type="protein sequence ID" value="PIN17716.1"/>
    <property type="molecule type" value="Genomic_DNA"/>
</dbReference>
<dbReference type="Proteomes" id="UP000231279">
    <property type="component" value="Unassembled WGS sequence"/>
</dbReference>
<evidence type="ECO:0000313" key="1">
    <source>
        <dbReference type="EMBL" id="PIN17716.1"/>
    </source>
</evidence>
<dbReference type="STRING" id="429701.A0A2G9HJL3"/>
<protein>
    <submittedName>
        <fullName evidence="1">Uncharacterized protein</fullName>
    </submittedName>
</protein>
<name>A0A2G9HJL3_9LAMI</name>
<dbReference type="InterPro" id="IPR025886">
    <property type="entry name" value="PP2-like"/>
</dbReference>
<dbReference type="AlphaFoldDB" id="A0A2G9HJL3"/>
<gene>
    <name evidence="1" type="ORF">CDL12_09626</name>
</gene>